<accession>A0A1V3L758</accession>
<sequence length="256" mass="28805">MNHVDESQPLISHLVELRNRLLRCVICIAVIFVGLVYFSNDIYHFVASPLTEVMPKGATMIATNIQTPFFTPIKLTAIVSVFISVPYLLYQIWAFVAPALYQHEKRMIYPLLFSSTILFYCGVAFAYYVVFPFVFGFFTQTAPEGVAIATDISSYLDFALALFLAFGVCFEVPIAIILLCWTGVTTVKALAEKRPYIIVAAFFIGMILTPPDVFSQTLLAVPMWLLFELGLLVARFYQPKDDTEESAVKNSEEKTE</sequence>
<comment type="subcellular location">
    <subcellularLocation>
        <location evidence="5">Cell membrane</location>
        <topology evidence="5">Multi-pass membrane protein</topology>
    </subcellularLocation>
    <subcellularLocation>
        <location evidence="1">Membrane</location>
        <topology evidence="1">Multi-pass membrane protein</topology>
    </subcellularLocation>
</comment>
<dbReference type="InterPro" id="IPR002033">
    <property type="entry name" value="TatC"/>
</dbReference>
<dbReference type="PANTHER" id="PTHR30371">
    <property type="entry name" value="SEC-INDEPENDENT PROTEIN TRANSLOCASE PROTEIN TATC"/>
    <property type="match status" value="1"/>
</dbReference>
<feature type="transmembrane region" description="Helical" evidence="5">
    <location>
        <begin position="158"/>
        <end position="184"/>
    </location>
</feature>
<evidence type="ECO:0000256" key="3">
    <source>
        <dbReference type="ARBA" id="ARBA00022989"/>
    </source>
</evidence>
<comment type="caution">
    <text evidence="6">The sequence shown here is derived from an EMBL/GenBank/DDBJ whole genome shotgun (WGS) entry which is preliminary data.</text>
</comment>
<feature type="transmembrane region" description="Helical" evidence="5">
    <location>
        <begin position="117"/>
        <end position="138"/>
    </location>
</feature>
<name>A0A1V3L758_9PAST</name>
<dbReference type="AlphaFoldDB" id="A0A1V3L758"/>
<protein>
    <recommendedName>
        <fullName evidence="5">Sec-independent protein translocase protein TatC</fullName>
    </recommendedName>
</protein>
<dbReference type="RefSeq" id="WP_077434395.1">
    <property type="nucleotide sequence ID" value="NZ_MLAI01000019.1"/>
</dbReference>
<evidence type="ECO:0000256" key="5">
    <source>
        <dbReference type="HAMAP-Rule" id="MF_00902"/>
    </source>
</evidence>
<comment type="function">
    <text evidence="5">Part of the twin-arginine translocation (Tat) system that transports large folded proteins containing a characteristic twin-arginine motif in their signal peptide across membranes. Together with TatB, TatC is part of a receptor directly interacting with Tat signal peptides.</text>
</comment>
<proteinExistence type="inferred from homology"/>
<dbReference type="PRINTS" id="PR01840">
    <property type="entry name" value="TATCFAMILY"/>
</dbReference>
<keyword evidence="5" id="KW-0653">Protein transport</keyword>
<dbReference type="GO" id="GO:0009977">
    <property type="term" value="F:proton motive force dependent protein transmembrane transporter activity"/>
    <property type="evidence" value="ECO:0007669"/>
    <property type="project" value="TreeGrafter"/>
</dbReference>
<reference evidence="6 7" key="1">
    <citation type="submission" date="2016-10" db="EMBL/GenBank/DDBJ databases">
        <title>Rodentibacter gen. nov. and new species.</title>
        <authorList>
            <person name="Christensen H."/>
        </authorList>
    </citation>
    <scope>NUCLEOTIDE SEQUENCE [LARGE SCALE GENOMIC DNA]</scope>
    <source>
        <strain evidence="6 7">Ppn158</strain>
    </source>
</reference>
<organism evidence="6 7">
    <name type="scientific">Rodentibacter ratti</name>
    <dbReference type="NCBI Taxonomy" id="1906745"/>
    <lineage>
        <taxon>Bacteria</taxon>
        <taxon>Pseudomonadati</taxon>
        <taxon>Pseudomonadota</taxon>
        <taxon>Gammaproteobacteria</taxon>
        <taxon>Pasteurellales</taxon>
        <taxon>Pasteurellaceae</taxon>
        <taxon>Rodentibacter</taxon>
    </lineage>
</organism>
<dbReference type="GO" id="GO:0065002">
    <property type="term" value="P:intracellular protein transmembrane transport"/>
    <property type="evidence" value="ECO:0007669"/>
    <property type="project" value="TreeGrafter"/>
</dbReference>
<dbReference type="Proteomes" id="UP000189353">
    <property type="component" value="Unassembled WGS sequence"/>
</dbReference>
<comment type="similarity">
    <text evidence="5">Belongs to the TatC family.</text>
</comment>
<dbReference type="PANTHER" id="PTHR30371:SF0">
    <property type="entry name" value="SEC-INDEPENDENT PROTEIN TRANSLOCASE PROTEIN TATC, CHLOROPLASTIC-RELATED"/>
    <property type="match status" value="1"/>
</dbReference>
<dbReference type="GO" id="GO:0043953">
    <property type="term" value="P:protein transport by the Tat complex"/>
    <property type="evidence" value="ECO:0007669"/>
    <property type="project" value="UniProtKB-UniRule"/>
</dbReference>
<evidence type="ECO:0000256" key="1">
    <source>
        <dbReference type="ARBA" id="ARBA00004141"/>
    </source>
</evidence>
<evidence type="ECO:0000256" key="2">
    <source>
        <dbReference type="ARBA" id="ARBA00022692"/>
    </source>
</evidence>
<dbReference type="NCBIfam" id="TIGR00945">
    <property type="entry name" value="tatC"/>
    <property type="match status" value="1"/>
</dbReference>
<keyword evidence="4 5" id="KW-0472">Membrane</keyword>
<dbReference type="EMBL" id="MLAI01000019">
    <property type="protein sequence ID" value="OOF85631.1"/>
    <property type="molecule type" value="Genomic_DNA"/>
</dbReference>
<feature type="transmembrane region" description="Helical" evidence="5">
    <location>
        <begin position="21"/>
        <end position="39"/>
    </location>
</feature>
<dbReference type="PROSITE" id="PS01218">
    <property type="entry name" value="TATC"/>
    <property type="match status" value="1"/>
</dbReference>
<evidence type="ECO:0000313" key="7">
    <source>
        <dbReference type="Proteomes" id="UP000189353"/>
    </source>
</evidence>
<dbReference type="HAMAP" id="MF_00902">
    <property type="entry name" value="TatC"/>
    <property type="match status" value="1"/>
</dbReference>
<keyword evidence="5" id="KW-0813">Transport</keyword>
<feature type="transmembrane region" description="Helical" evidence="5">
    <location>
        <begin position="219"/>
        <end position="237"/>
    </location>
</feature>
<gene>
    <name evidence="5" type="primary">tatC</name>
    <name evidence="6" type="ORF">BKG88_06480</name>
</gene>
<dbReference type="Pfam" id="PF00902">
    <property type="entry name" value="TatC"/>
    <property type="match status" value="1"/>
</dbReference>
<dbReference type="OrthoDB" id="9777044at2"/>
<evidence type="ECO:0000313" key="6">
    <source>
        <dbReference type="EMBL" id="OOF85631.1"/>
    </source>
</evidence>
<feature type="transmembrane region" description="Helical" evidence="5">
    <location>
        <begin position="75"/>
        <end position="96"/>
    </location>
</feature>
<keyword evidence="5" id="KW-0811">Translocation</keyword>
<keyword evidence="3 5" id="KW-1133">Transmembrane helix</keyword>
<dbReference type="InterPro" id="IPR019820">
    <property type="entry name" value="Sec-indep_translocase_CS"/>
</dbReference>
<feature type="transmembrane region" description="Helical" evidence="5">
    <location>
        <begin position="196"/>
        <end position="213"/>
    </location>
</feature>
<keyword evidence="2 5" id="KW-0812">Transmembrane</keyword>
<dbReference type="GO" id="GO:0033281">
    <property type="term" value="C:TAT protein transport complex"/>
    <property type="evidence" value="ECO:0007669"/>
    <property type="project" value="UniProtKB-UniRule"/>
</dbReference>
<evidence type="ECO:0000256" key="4">
    <source>
        <dbReference type="ARBA" id="ARBA00023136"/>
    </source>
</evidence>
<keyword evidence="5" id="KW-1003">Cell membrane</keyword>
<comment type="subunit">
    <text evidence="5">The Tat system comprises two distinct complexes: a TatABC complex, containing multiple copies of TatA, TatB and TatC subunits, and a separate TatA complex, containing only TatA subunits. Substrates initially bind to the TatABC complex, which probably triggers association of the separate TatA complex to form the active translocon.</text>
</comment>